<keyword evidence="5" id="KW-1133">Transmembrane helix</keyword>
<reference evidence="7 8" key="1">
    <citation type="submission" date="2021-07" db="EMBL/GenBank/DDBJ databases">
        <authorList>
            <person name="Imarazene B."/>
            <person name="Zahm M."/>
            <person name="Klopp C."/>
            <person name="Cabau C."/>
            <person name="Beille S."/>
            <person name="Jouanno E."/>
            <person name="Castinel A."/>
            <person name="Lluch J."/>
            <person name="Gil L."/>
            <person name="Kuchtly C."/>
            <person name="Lopez Roques C."/>
            <person name="Donnadieu C."/>
            <person name="Parrinello H."/>
            <person name="Journot L."/>
            <person name="Du K."/>
            <person name="Schartl M."/>
            <person name="Retaux S."/>
            <person name="Guiguen Y."/>
        </authorList>
    </citation>
    <scope>NUCLEOTIDE SEQUENCE [LARGE SCALE GENOMIC DNA]</scope>
    <source>
        <strain evidence="7">Pach_M1</strain>
        <tissue evidence="7">Testis</tissue>
    </source>
</reference>
<protein>
    <submittedName>
        <fullName evidence="7">CMRF35-like molecule 4</fullName>
    </submittedName>
</protein>
<evidence type="ECO:0000256" key="2">
    <source>
        <dbReference type="ARBA" id="ARBA00022692"/>
    </source>
</evidence>
<comment type="caution">
    <text evidence="7">The sequence shown here is derived from an EMBL/GenBank/DDBJ whole genome shotgun (WGS) entry which is preliminary data.</text>
</comment>
<dbReference type="InterPro" id="IPR050671">
    <property type="entry name" value="CD300_family_receptors"/>
</dbReference>
<keyword evidence="3 5" id="KW-0472">Membrane</keyword>
<dbReference type="CDD" id="cd05716">
    <property type="entry name" value="IgV_pIgR_like"/>
    <property type="match status" value="1"/>
</dbReference>
<evidence type="ECO:0000256" key="1">
    <source>
        <dbReference type="ARBA" id="ARBA00004370"/>
    </source>
</evidence>
<feature type="transmembrane region" description="Helical" evidence="5">
    <location>
        <begin position="131"/>
        <end position="151"/>
    </location>
</feature>
<dbReference type="Pfam" id="PF07686">
    <property type="entry name" value="V-set"/>
    <property type="match status" value="1"/>
</dbReference>
<feature type="compositionally biased region" description="Polar residues" evidence="4">
    <location>
        <begin position="166"/>
        <end position="287"/>
    </location>
</feature>
<dbReference type="AlphaFoldDB" id="A0A8T2KY30"/>
<name>A0A8T2KY30_ASTMX</name>
<dbReference type="InterPro" id="IPR007110">
    <property type="entry name" value="Ig-like_dom"/>
</dbReference>
<evidence type="ECO:0000256" key="4">
    <source>
        <dbReference type="SAM" id="MobiDB-lite"/>
    </source>
</evidence>
<evidence type="ECO:0000259" key="6">
    <source>
        <dbReference type="PROSITE" id="PS50835"/>
    </source>
</evidence>
<evidence type="ECO:0000256" key="5">
    <source>
        <dbReference type="SAM" id="Phobius"/>
    </source>
</evidence>
<organism evidence="7 8">
    <name type="scientific">Astyanax mexicanus</name>
    <name type="common">Blind cave fish</name>
    <name type="synonym">Astyanax fasciatus mexicanus</name>
    <dbReference type="NCBI Taxonomy" id="7994"/>
    <lineage>
        <taxon>Eukaryota</taxon>
        <taxon>Metazoa</taxon>
        <taxon>Chordata</taxon>
        <taxon>Craniata</taxon>
        <taxon>Vertebrata</taxon>
        <taxon>Euteleostomi</taxon>
        <taxon>Actinopterygii</taxon>
        <taxon>Neopterygii</taxon>
        <taxon>Teleostei</taxon>
        <taxon>Ostariophysi</taxon>
        <taxon>Characiformes</taxon>
        <taxon>Characoidei</taxon>
        <taxon>Acestrorhamphidae</taxon>
        <taxon>Acestrorhamphinae</taxon>
        <taxon>Astyanax</taxon>
    </lineage>
</organism>
<dbReference type="SMART" id="SM00409">
    <property type="entry name" value="IG"/>
    <property type="match status" value="1"/>
</dbReference>
<dbReference type="GO" id="GO:0004888">
    <property type="term" value="F:transmembrane signaling receptor activity"/>
    <property type="evidence" value="ECO:0007669"/>
    <property type="project" value="TreeGrafter"/>
</dbReference>
<dbReference type="PANTHER" id="PTHR11860">
    <property type="entry name" value="POLYMERIC-IMMUNOGLOBULIN RECEPTOR"/>
    <property type="match status" value="1"/>
</dbReference>
<evidence type="ECO:0000256" key="3">
    <source>
        <dbReference type="ARBA" id="ARBA00023136"/>
    </source>
</evidence>
<sequence length="287" mass="32197">MFCFTAGISDVPPVIGHRGRSVEIRCPYDSGYETYMKYLCRGECSILIWETKDIPVESGSTAKDQRFSLKDDTAARVFTVTITDLRSEDEGQYWCVIQRSLPQRDVYTEILLLVKLEFFIIKLFLIPGAALLFVVVSLLVLGIALGLLVFFCKRRKNRVDYENDPSRNQTSMPMTPVYQSLNPQTNQSDSVYQTINPSINQSDSVYQSLNPNTNQSDSVYQTLNPSINQSDSVHQSLNPNTNQSNSVDQTLNHNTNQSDSISQGLNPNTNQSDSISQGLNPNTNQSD</sequence>
<dbReference type="Proteomes" id="UP000752171">
    <property type="component" value="Unassembled WGS sequence"/>
</dbReference>
<dbReference type="PANTHER" id="PTHR11860:SF118">
    <property type="entry name" value="CMRF35-LIKE MOLECULE 3-RELATED"/>
    <property type="match status" value="1"/>
</dbReference>
<dbReference type="SUPFAM" id="SSF48726">
    <property type="entry name" value="Immunoglobulin"/>
    <property type="match status" value="1"/>
</dbReference>
<dbReference type="EMBL" id="JAICCE010000021">
    <property type="protein sequence ID" value="KAG9262775.1"/>
    <property type="molecule type" value="Genomic_DNA"/>
</dbReference>
<proteinExistence type="predicted"/>
<feature type="domain" description="Ig-like" evidence="6">
    <location>
        <begin position="19"/>
        <end position="107"/>
    </location>
</feature>
<dbReference type="InterPro" id="IPR013106">
    <property type="entry name" value="Ig_V-set"/>
</dbReference>
<accession>A0A8T2KY30</accession>
<dbReference type="InterPro" id="IPR003599">
    <property type="entry name" value="Ig_sub"/>
</dbReference>
<dbReference type="GO" id="GO:0005886">
    <property type="term" value="C:plasma membrane"/>
    <property type="evidence" value="ECO:0007669"/>
    <property type="project" value="TreeGrafter"/>
</dbReference>
<keyword evidence="2 5" id="KW-0812">Transmembrane</keyword>
<dbReference type="InterPro" id="IPR036179">
    <property type="entry name" value="Ig-like_dom_sf"/>
</dbReference>
<evidence type="ECO:0000313" key="7">
    <source>
        <dbReference type="EMBL" id="KAG9262775.1"/>
    </source>
</evidence>
<dbReference type="InterPro" id="IPR013783">
    <property type="entry name" value="Ig-like_fold"/>
</dbReference>
<comment type="subcellular location">
    <subcellularLocation>
        <location evidence="1">Membrane</location>
    </subcellularLocation>
</comment>
<gene>
    <name evidence="7" type="primary">CD300LD3</name>
    <name evidence="7" type="ORF">AMEX_G24635</name>
</gene>
<dbReference type="Gene3D" id="2.60.40.10">
    <property type="entry name" value="Immunoglobulins"/>
    <property type="match status" value="1"/>
</dbReference>
<evidence type="ECO:0000313" key="8">
    <source>
        <dbReference type="Proteomes" id="UP000752171"/>
    </source>
</evidence>
<dbReference type="PROSITE" id="PS50835">
    <property type="entry name" value="IG_LIKE"/>
    <property type="match status" value="1"/>
</dbReference>
<feature type="region of interest" description="Disordered" evidence="4">
    <location>
        <begin position="161"/>
        <end position="287"/>
    </location>
</feature>